<protein>
    <submittedName>
        <fullName evidence="3">Universal stress protein</fullName>
    </submittedName>
</protein>
<dbReference type="Proteomes" id="UP001290455">
    <property type="component" value="Unassembled WGS sequence"/>
</dbReference>
<dbReference type="SUPFAM" id="SSF52402">
    <property type="entry name" value="Adenine nucleotide alpha hydrolases-like"/>
    <property type="match status" value="1"/>
</dbReference>
<evidence type="ECO:0000259" key="2">
    <source>
        <dbReference type="Pfam" id="PF00582"/>
    </source>
</evidence>
<dbReference type="Gene3D" id="3.40.50.620">
    <property type="entry name" value="HUPs"/>
    <property type="match status" value="1"/>
</dbReference>
<dbReference type="InterPro" id="IPR006016">
    <property type="entry name" value="UspA"/>
</dbReference>
<dbReference type="PANTHER" id="PTHR46268:SF6">
    <property type="entry name" value="UNIVERSAL STRESS PROTEIN UP12"/>
    <property type="match status" value="1"/>
</dbReference>
<accession>A0ABU5ISM2</accession>
<gene>
    <name evidence="3" type="ORF">SM124_00205</name>
</gene>
<evidence type="ECO:0000313" key="4">
    <source>
        <dbReference type="Proteomes" id="UP001290455"/>
    </source>
</evidence>
<organism evidence="3 4">
    <name type="scientific">Robertmurraya mangrovi</name>
    <dbReference type="NCBI Taxonomy" id="3098077"/>
    <lineage>
        <taxon>Bacteria</taxon>
        <taxon>Bacillati</taxon>
        <taxon>Bacillota</taxon>
        <taxon>Bacilli</taxon>
        <taxon>Bacillales</taxon>
        <taxon>Bacillaceae</taxon>
        <taxon>Robertmurraya</taxon>
    </lineage>
</organism>
<feature type="domain" description="UspA" evidence="2">
    <location>
        <begin position="6"/>
        <end position="172"/>
    </location>
</feature>
<dbReference type="InterPro" id="IPR006015">
    <property type="entry name" value="Universal_stress_UspA"/>
</dbReference>
<dbReference type="PANTHER" id="PTHR46268">
    <property type="entry name" value="STRESS RESPONSE PROTEIN NHAX"/>
    <property type="match status" value="1"/>
</dbReference>
<dbReference type="PRINTS" id="PR01438">
    <property type="entry name" value="UNVRSLSTRESS"/>
</dbReference>
<keyword evidence="4" id="KW-1185">Reference proteome</keyword>
<dbReference type="RefSeq" id="WP_322444470.1">
    <property type="nucleotide sequence ID" value="NZ_JAXOFX010000001.1"/>
</dbReference>
<comment type="caution">
    <text evidence="3">The sequence shown here is derived from an EMBL/GenBank/DDBJ whole genome shotgun (WGS) entry which is preliminary data.</text>
</comment>
<evidence type="ECO:0000256" key="1">
    <source>
        <dbReference type="ARBA" id="ARBA00008791"/>
    </source>
</evidence>
<dbReference type="EMBL" id="JAXOFX010000001">
    <property type="protein sequence ID" value="MDZ5470156.1"/>
    <property type="molecule type" value="Genomic_DNA"/>
</dbReference>
<dbReference type="Pfam" id="PF00582">
    <property type="entry name" value="Usp"/>
    <property type="match status" value="1"/>
</dbReference>
<comment type="similarity">
    <text evidence="1">Belongs to the universal stress protein A family.</text>
</comment>
<reference evidence="3 4" key="1">
    <citation type="submission" date="2023-11" db="EMBL/GenBank/DDBJ databases">
        <title>Bacillus jintuensis, isolated from a mudflat on the Beibu Gulf coast.</title>
        <authorList>
            <person name="Li M."/>
        </authorList>
    </citation>
    <scope>NUCLEOTIDE SEQUENCE [LARGE SCALE GENOMIC DNA]</scope>
    <source>
        <strain evidence="3 4">31A1R</strain>
    </source>
</reference>
<dbReference type="InterPro" id="IPR014729">
    <property type="entry name" value="Rossmann-like_a/b/a_fold"/>
</dbReference>
<dbReference type="CDD" id="cd00293">
    <property type="entry name" value="USP-like"/>
    <property type="match status" value="1"/>
</dbReference>
<sequence>MLGTNYECIMVAYNLSEISKEVLNVAINIKKAHPKSRLIIAHVIEEKVSNINVDQEKKIETVRTNGFLLEGIQIPPVTVEKNKLENHHTKITDSVDQVFFNVKEELKTRNMEAEYELLEGAPADSLCDFAKKKDADLIVVGNAGKNAIKELLLGTVAEKLVKNAPCHVLVVK</sequence>
<name>A0ABU5ISM2_9BACI</name>
<proteinExistence type="inferred from homology"/>
<evidence type="ECO:0000313" key="3">
    <source>
        <dbReference type="EMBL" id="MDZ5470156.1"/>
    </source>
</evidence>